<dbReference type="InterPro" id="IPR050334">
    <property type="entry name" value="Molybdenum_import_ModC"/>
</dbReference>
<evidence type="ECO:0000256" key="5">
    <source>
        <dbReference type="ARBA" id="ARBA00022741"/>
    </source>
</evidence>
<dbReference type="SUPFAM" id="SSF50331">
    <property type="entry name" value="MOP-like"/>
    <property type="match status" value="1"/>
</dbReference>
<dbReference type="GO" id="GO:0016020">
    <property type="term" value="C:membrane"/>
    <property type="evidence" value="ECO:0007669"/>
    <property type="project" value="InterPro"/>
</dbReference>
<evidence type="ECO:0000256" key="6">
    <source>
        <dbReference type="ARBA" id="ARBA00022840"/>
    </source>
</evidence>
<organism evidence="12 13">
    <name type="scientific">Oceanisphaera profunda</name>
    <dbReference type="NCBI Taxonomy" id="1416627"/>
    <lineage>
        <taxon>Bacteria</taxon>
        <taxon>Pseudomonadati</taxon>
        <taxon>Pseudomonadota</taxon>
        <taxon>Gammaproteobacteria</taxon>
        <taxon>Aeromonadales</taxon>
        <taxon>Aeromonadaceae</taxon>
        <taxon>Oceanisphaera</taxon>
    </lineage>
</organism>
<keyword evidence="5" id="KW-0547">Nucleotide-binding</keyword>
<evidence type="ECO:0000259" key="11">
    <source>
        <dbReference type="PROSITE" id="PS51866"/>
    </source>
</evidence>
<dbReference type="Gene3D" id="3.40.50.300">
    <property type="entry name" value="P-loop containing nucleotide triphosphate hydrolases"/>
    <property type="match status" value="1"/>
</dbReference>
<dbReference type="KEGG" id="opf:CBP31_02620"/>
<evidence type="ECO:0000256" key="2">
    <source>
        <dbReference type="ARBA" id="ARBA00022475"/>
    </source>
</evidence>
<dbReference type="GO" id="GO:0015098">
    <property type="term" value="F:molybdate ion transmembrane transporter activity"/>
    <property type="evidence" value="ECO:0007669"/>
    <property type="project" value="InterPro"/>
</dbReference>
<dbReference type="AlphaFoldDB" id="A0A1Y0D2C3"/>
<evidence type="ECO:0000256" key="1">
    <source>
        <dbReference type="ARBA" id="ARBA00022448"/>
    </source>
</evidence>
<evidence type="ECO:0000259" key="10">
    <source>
        <dbReference type="PROSITE" id="PS50893"/>
    </source>
</evidence>
<dbReference type="PROSITE" id="PS50893">
    <property type="entry name" value="ABC_TRANSPORTER_2"/>
    <property type="match status" value="1"/>
</dbReference>
<evidence type="ECO:0000256" key="8">
    <source>
        <dbReference type="ARBA" id="ARBA00023136"/>
    </source>
</evidence>
<keyword evidence="1" id="KW-0813">Transport</keyword>
<feature type="domain" description="ABC transporter" evidence="10">
    <location>
        <begin position="1"/>
        <end position="231"/>
    </location>
</feature>
<reference evidence="12 13" key="1">
    <citation type="journal article" date="2014" name="Int. J. Syst. Evol. Microbiol.">
        <title>Oceanisphaera profunda sp. nov., a marine bacterium isolated from deep-sea sediment, and emended description of the genus Oceanisphaera.</title>
        <authorList>
            <person name="Xu Z."/>
            <person name="Zhang X.Y."/>
            <person name="Su H.N."/>
            <person name="Yu Z.C."/>
            <person name="Liu C."/>
            <person name="Li H."/>
            <person name="Chen X.L."/>
            <person name="Song X.Y."/>
            <person name="Xie B.B."/>
            <person name="Qin Q.L."/>
            <person name="Zhou B.C."/>
            <person name="Shi M."/>
            <person name="Huang Y."/>
            <person name="Zhang Y.Z."/>
        </authorList>
    </citation>
    <scope>NUCLEOTIDE SEQUENCE [LARGE SCALE GENOMIC DNA]</scope>
    <source>
        <strain evidence="12 13">SM1222</strain>
    </source>
</reference>
<keyword evidence="6 12" id="KW-0067">ATP-binding</keyword>
<dbReference type="RefSeq" id="WP_087034747.1">
    <property type="nucleotide sequence ID" value="NZ_CP021377.1"/>
</dbReference>
<proteinExistence type="predicted"/>
<gene>
    <name evidence="12" type="ORF">CBP31_02620</name>
</gene>
<dbReference type="InterPro" id="IPR005116">
    <property type="entry name" value="Transp-assoc_OB_typ1"/>
</dbReference>
<dbReference type="GO" id="GO:0140359">
    <property type="term" value="F:ABC-type transporter activity"/>
    <property type="evidence" value="ECO:0007669"/>
    <property type="project" value="InterPro"/>
</dbReference>
<dbReference type="InterPro" id="IPR027417">
    <property type="entry name" value="P-loop_NTPase"/>
</dbReference>
<sequence>MTIKAAFKVQRARFTLDVNFELPAQGVTALFGPSGCGKTTLLRAMAGLERCPGHFWLGEQCWQDQHLFVPVHKRRLGYVFQEASLFAHLSVQRNLEYGWRRLPQALRRDDKEQIIDWLGLTPLLAQGAAELSGGQRQRVAIGRALLSSPELLLLDEPLSALDGKAKREILPLLEHLSAQAKVPIFYVTHAPEEVERLADRVLLMEQGQIKHNDSLQQALARPHSLLYKDDEVAGIISGQLRPSLPDGRVPFDYGAGDSGTGVDEADVGELSDAGAGRIWLTGHEGAVMGAARLRILASDVSVALAPVTCISIVNQLPAQVLSMTDMGQGRVLLRLSLKGGEQIPAQLSAYSIAQLDLKIGSNCYALIKAAALLV</sequence>
<dbReference type="EMBL" id="CP021377">
    <property type="protein sequence ID" value="ART81659.1"/>
    <property type="molecule type" value="Genomic_DNA"/>
</dbReference>
<keyword evidence="2" id="KW-1003">Cell membrane</keyword>
<keyword evidence="4" id="KW-0997">Cell inner membrane</keyword>
<dbReference type="InterPro" id="IPR003593">
    <property type="entry name" value="AAA+_ATPase"/>
</dbReference>
<keyword evidence="7" id="KW-1278">Translocase</keyword>
<dbReference type="SUPFAM" id="SSF52540">
    <property type="entry name" value="P-loop containing nucleoside triphosphate hydrolases"/>
    <property type="match status" value="1"/>
</dbReference>
<dbReference type="Gene3D" id="2.40.50.100">
    <property type="match status" value="1"/>
</dbReference>
<dbReference type="InterPro" id="IPR004606">
    <property type="entry name" value="Mop_domain"/>
</dbReference>
<dbReference type="Pfam" id="PF03459">
    <property type="entry name" value="TOBE"/>
    <property type="match status" value="1"/>
</dbReference>
<dbReference type="PROSITE" id="PS51866">
    <property type="entry name" value="MOP"/>
    <property type="match status" value="1"/>
</dbReference>
<dbReference type="Proteomes" id="UP000243937">
    <property type="component" value="Chromosome"/>
</dbReference>
<feature type="domain" description="Mop" evidence="11">
    <location>
        <begin position="309"/>
        <end position="374"/>
    </location>
</feature>
<dbReference type="SMART" id="SM00382">
    <property type="entry name" value="AAA"/>
    <property type="match status" value="1"/>
</dbReference>
<keyword evidence="8" id="KW-0472">Membrane</keyword>
<dbReference type="InterPro" id="IPR011868">
    <property type="entry name" value="ModC_ABC_ATP-bd"/>
</dbReference>
<evidence type="ECO:0000256" key="9">
    <source>
        <dbReference type="PROSITE-ProRule" id="PRU01213"/>
    </source>
</evidence>
<dbReference type="PROSITE" id="PS00211">
    <property type="entry name" value="ABC_TRANSPORTER_1"/>
    <property type="match status" value="1"/>
</dbReference>
<name>A0A1Y0D2C3_9GAMM</name>
<keyword evidence="3 9" id="KW-0500">Molybdenum</keyword>
<evidence type="ECO:0000313" key="13">
    <source>
        <dbReference type="Proteomes" id="UP000243937"/>
    </source>
</evidence>
<dbReference type="OrthoDB" id="9802264at2"/>
<dbReference type="InterPro" id="IPR008995">
    <property type="entry name" value="Mo/tungstate-bd_C_term_dom"/>
</dbReference>
<accession>A0A1Y0D2C3</accession>
<dbReference type="InterPro" id="IPR003439">
    <property type="entry name" value="ABC_transporter-like_ATP-bd"/>
</dbReference>
<dbReference type="GO" id="GO:0005524">
    <property type="term" value="F:ATP binding"/>
    <property type="evidence" value="ECO:0007669"/>
    <property type="project" value="UniProtKB-KW"/>
</dbReference>
<dbReference type="PANTHER" id="PTHR43514:SF10">
    <property type="entry name" value="MOLYBDENUM IMPORT ATP-BINDING PROTEIN MODC 2"/>
    <property type="match status" value="1"/>
</dbReference>
<protein>
    <submittedName>
        <fullName evidence="12">Molybdenum ABC transporter ATP-binding protein</fullName>
    </submittedName>
</protein>
<dbReference type="NCBIfam" id="TIGR02142">
    <property type="entry name" value="modC_ABC"/>
    <property type="match status" value="1"/>
</dbReference>
<keyword evidence="13" id="KW-1185">Reference proteome</keyword>
<dbReference type="PANTHER" id="PTHR43514">
    <property type="entry name" value="ABC TRANSPORTER I FAMILY MEMBER 10"/>
    <property type="match status" value="1"/>
</dbReference>
<dbReference type="GO" id="GO:0016887">
    <property type="term" value="F:ATP hydrolysis activity"/>
    <property type="evidence" value="ECO:0007669"/>
    <property type="project" value="InterPro"/>
</dbReference>
<dbReference type="InterPro" id="IPR017871">
    <property type="entry name" value="ABC_transporter-like_CS"/>
</dbReference>
<evidence type="ECO:0000256" key="3">
    <source>
        <dbReference type="ARBA" id="ARBA00022505"/>
    </source>
</evidence>
<dbReference type="Pfam" id="PF00005">
    <property type="entry name" value="ABC_tran"/>
    <property type="match status" value="1"/>
</dbReference>
<evidence type="ECO:0000256" key="7">
    <source>
        <dbReference type="ARBA" id="ARBA00022967"/>
    </source>
</evidence>
<evidence type="ECO:0000313" key="12">
    <source>
        <dbReference type="EMBL" id="ART81659.1"/>
    </source>
</evidence>
<evidence type="ECO:0000256" key="4">
    <source>
        <dbReference type="ARBA" id="ARBA00022519"/>
    </source>
</evidence>